<evidence type="ECO:0000313" key="3">
    <source>
        <dbReference type="Proteomes" id="UP000561459"/>
    </source>
</evidence>
<dbReference type="InterPro" id="IPR018964">
    <property type="entry name" value="Phage_phiJL001_Gp84_C"/>
</dbReference>
<comment type="caution">
    <text evidence="2">The sequence shown here is derived from an EMBL/GenBank/DDBJ whole genome shotgun (WGS) entry which is preliminary data.</text>
</comment>
<dbReference type="Pfam" id="PF09356">
    <property type="entry name" value="Phage_BR0599"/>
    <property type="match status" value="1"/>
</dbReference>
<dbReference type="Proteomes" id="UP000561459">
    <property type="component" value="Unassembled WGS sequence"/>
</dbReference>
<evidence type="ECO:0000259" key="1">
    <source>
        <dbReference type="Pfam" id="PF09356"/>
    </source>
</evidence>
<feature type="domain" description="Bacteriophage phiJL001 Gp84 C-terminal" evidence="1">
    <location>
        <begin position="188"/>
        <end position="263"/>
    </location>
</feature>
<name>A0A7W6BVB9_9SPHN</name>
<dbReference type="RefSeq" id="WP_183615576.1">
    <property type="nucleotide sequence ID" value="NZ_JACIDY010000001.1"/>
</dbReference>
<dbReference type="EMBL" id="JACIDY010000001">
    <property type="protein sequence ID" value="MBB3938676.1"/>
    <property type="molecule type" value="Genomic_DNA"/>
</dbReference>
<sequence length="273" mass="29510">MSRIWFQQALETVATFWRIHRRDGLTFGFISHDRDMWLDGVLHRAAPGMVPSAVRRSGGLDDDSAEVSGVLTHDGISAQDLAAGKFDGARVRIGLVDWETTEREIIWVGTLGGVTQEDGGFTAELASRKVELLQDQVPRTSPACRAVFCGPGCHLNPVFFTHEATVATVDGEDGTLVLIAPVAPERLAGGTLRWIDGAHAGETMQIRRADAEGAVMLDRPVSHAVEGQRVIVREGCDHSLGTCSTRFANAANFRGEPFLPGNDLLARYPVPAT</sequence>
<keyword evidence="3" id="KW-1185">Reference proteome</keyword>
<organism evidence="2 3">
    <name type="scientific">Novosphingobium fluoreni</name>
    <dbReference type="NCBI Taxonomy" id="1391222"/>
    <lineage>
        <taxon>Bacteria</taxon>
        <taxon>Pseudomonadati</taxon>
        <taxon>Pseudomonadota</taxon>
        <taxon>Alphaproteobacteria</taxon>
        <taxon>Sphingomonadales</taxon>
        <taxon>Sphingomonadaceae</taxon>
        <taxon>Novosphingobium</taxon>
    </lineage>
</organism>
<accession>A0A7W6BVB9</accession>
<dbReference type="AlphaFoldDB" id="A0A7W6BVB9"/>
<proteinExistence type="predicted"/>
<protein>
    <submittedName>
        <fullName evidence="2">Putative phage protein (TIGR02218 family)</fullName>
    </submittedName>
</protein>
<gene>
    <name evidence="2" type="ORF">GGR39_000305</name>
</gene>
<reference evidence="2 3" key="1">
    <citation type="submission" date="2020-08" db="EMBL/GenBank/DDBJ databases">
        <title>Genomic Encyclopedia of Type Strains, Phase IV (KMG-IV): sequencing the most valuable type-strain genomes for metagenomic binning, comparative biology and taxonomic classification.</title>
        <authorList>
            <person name="Goeker M."/>
        </authorList>
    </citation>
    <scope>NUCLEOTIDE SEQUENCE [LARGE SCALE GENOMIC DNA]</scope>
    <source>
        <strain evidence="2 3">DSM 27568</strain>
    </source>
</reference>
<evidence type="ECO:0000313" key="2">
    <source>
        <dbReference type="EMBL" id="MBB3938676.1"/>
    </source>
</evidence>
<dbReference type="Pfam" id="PF09931">
    <property type="entry name" value="Phage_phiJL001_Gp84_N"/>
    <property type="match status" value="1"/>
</dbReference>
<dbReference type="InterPro" id="IPR011928">
    <property type="entry name" value="Phage_phiJL001_Gp84"/>
</dbReference>
<dbReference type="NCBIfam" id="TIGR02218">
    <property type="entry name" value="phg_TIGR02218"/>
    <property type="match status" value="1"/>
</dbReference>